<reference evidence="1 2" key="1">
    <citation type="journal article" date="2019" name="Environ. Microbiol.">
        <title>At the nexus of three kingdoms: the genome of the mycorrhizal fungus Gigaspora margarita provides insights into plant, endobacterial and fungal interactions.</title>
        <authorList>
            <person name="Venice F."/>
            <person name="Ghignone S."/>
            <person name="Salvioli di Fossalunga A."/>
            <person name="Amselem J."/>
            <person name="Novero M."/>
            <person name="Xianan X."/>
            <person name="Sedzielewska Toro K."/>
            <person name="Morin E."/>
            <person name="Lipzen A."/>
            <person name="Grigoriev I.V."/>
            <person name="Henrissat B."/>
            <person name="Martin F.M."/>
            <person name="Bonfante P."/>
        </authorList>
    </citation>
    <scope>NUCLEOTIDE SEQUENCE [LARGE SCALE GENOMIC DNA]</scope>
    <source>
        <strain evidence="1 2">BEG34</strain>
    </source>
</reference>
<sequence length="277" mass="31216">MNLITVDETLKPFIDDFNFGGTYIDFSSNMVFVKTINFTRAREIIILPQINPHENFITFKGALNSTNRLKSAVNEMFLLADDHNPHAICVYIDVILNNVVVASFFNEAKENTPFFDSVKNIYHPIFKFYDSNEEIFSNTSSLNNKKIRKRTIADVILAGDGLDYEDSEVGEDGACSCGFWARNRANPNINYIGTAGHCFTNQDYYHLPWDSPTRENLESIGQTAFEATSPQDFGLIHISNNDVQPRAAIRNTNPLFTELFIKDGHAGVHLCAPQTSL</sequence>
<dbReference type="OrthoDB" id="2345133at2759"/>
<dbReference type="AlphaFoldDB" id="A0A8H4EIE7"/>
<gene>
    <name evidence="1" type="ORF">F8M41_022161</name>
</gene>
<comment type="caution">
    <text evidence="1">The sequence shown here is derived from an EMBL/GenBank/DDBJ whole genome shotgun (WGS) entry which is preliminary data.</text>
</comment>
<dbReference type="Gene3D" id="2.40.10.10">
    <property type="entry name" value="Trypsin-like serine proteases"/>
    <property type="match status" value="1"/>
</dbReference>
<dbReference type="EMBL" id="WTPW01000677">
    <property type="protein sequence ID" value="KAF0488837.1"/>
    <property type="molecule type" value="Genomic_DNA"/>
</dbReference>
<evidence type="ECO:0000313" key="2">
    <source>
        <dbReference type="Proteomes" id="UP000439903"/>
    </source>
</evidence>
<name>A0A8H4EIE7_GIGMA</name>
<proteinExistence type="predicted"/>
<accession>A0A8H4EIE7</accession>
<keyword evidence="2" id="KW-1185">Reference proteome</keyword>
<evidence type="ECO:0000313" key="1">
    <source>
        <dbReference type="EMBL" id="KAF0488837.1"/>
    </source>
</evidence>
<dbReference type="InterPro" id="IPR043504">
    <property type="entry name" value="Peptidase_S1_PA_chymotrypsin"/>
</dbReference>
<protein>
    <submittedName>
        <fullName evidence="1">Uncharacterized protein</fullName>
    </submittedName>
</protein>
<organism evidence="1 2">
    <name type="scientific">Gigaspora margarita</name>
    <dbReference type="NCBI Taxonomy" id="4874"/>
    <lineage>
        <taxon>Eukaryota</taxon>
        <taxon>Fungi</taxon>
        <taxon>Fungi incertae sedis</taxon>
        <taxon>Mucoromycota</taxon>
        <taxon>Glomeromycotina</taxon>
        <taxon>Glomeromycetes</taxon>
        <taxon>Diversisporales</taxon>
        <taxon>Gigasporaceae</taxon>
        <taxon>Gigaspora</taxon>
    </lineage>
</organism>
<dbReference type="Proteomes" id="UP000439903">
    <property type="component" value="Unassembled WGS sequence"/>
</dbReference>